<dbReference type="GO" id="GO:0006508">
    <property type="term" value="P:proteolysis"/>
    <property type="evidence" value="ECO:0007669"/>
    <property type="project" value="InterPro"/>
</dbReference>
<keyword evidence="5" id="KW-1133">Transmembrane helix</keyword>
<evidence type="ECO:0000259" key="11">
    <source>
        <dbReference type="SMART" id="SM00848"/>
    </source>
</evidence>
<evidence type="ECO:0008006" key="14">
    <source>
        <dbReference type="Google" id="ProtNLM"/>
    </source>
</evidence>
<dbReference type="InterPro" id="IPR000668">
    <property type="entry name" value="Peptidase_C1A_C"/>
</dbReference>
<keyword evidence="13" id="KW-1185">Reference proteome</keyword>
<feature type="domain" description="Cathepsin propeptide inhibitor" evidence="11">
    <location>
        <begin position="107"/>
        <end position="164"/>
    </location>
</feature>
<dbReference type="MEROPS" id="C01.157"/>
<dbReference type="PROSITE" id="PS00139">
    <property type="entry name" value="THIOL_PROTEASE_CYS"/>
    <property type="match status" value="1"/>
</dbReference>
<dbReference type="EMBL" id="KQ001701">
    <property type="protein sequence ID" value="KJP86126.1"/>
    <property type="molecule type" value="Genomic_DNA"/>
</dbReference>
<dbReference type="GO" id="GO:0008234">
    <property type="term" value="F:cysteine-type peptidase activity"/>
    <property type="evidence" value="ECO:0007669"/>
    <property type="project" value="InterPro"/>
</dbReference>
<keyword evidence="4" id="KW-0735">Signal-anchor</keyword>
<accession>A0A0D9QK95</accession>
<dbReference type="SMART" id="SM00645">
    <property type="entry name" value="Pept_C1"/>
    <property type="match status" value="1"/>
</dbReference>
<dbReference type="AlphaFoldDB" id="A0A0D9QK95"/>
<dbReference type="RefSeq" id="XP_012337282.1">
    <property type="nucleotide sequence ID" value="XM_012481859.1"/>
</dbReference>
<evidence type="ECO:0000256" key="2">
    <source>
        <dbReference type="ARBA" id="ARBA00008455"/>
    </source>
</evidence>
<sequence>MDKNTNDEPQDNTTYGVSNSDDFIITSLLKSPGGKKFIVSKLKELISSYDENTNLNKARGESTEEKSSSVATYNQQKHGNFKVPKNVNINFADSRFLMTNLENVNSFYLFIKEHGKEYKTPEEMQQRYLAFAENLAKIKAHNSKENVLYKKGTNQYSDISFEEFRKSMLTLRFGLTKKSPTLHHASNYDDAINKYKPADAVVDMEKYDWREHNAVSEIKNQDLCGSCWAFGAAGSIESQYAIRKNQHILISEQELVDCSNKNFGCYGGVTAFAFEDVIDLGYLCSESEYPYLGFKSRKCEIRKCKDKYTIKSYVKIPEDKYKEAIQFVGPLTLEVSVNDDFYTYKEGIFTSECMEEPNHEVMIVGYGMEEIFNSELNANVKHYYYIIKNSWGESWGENGFMRIETDELGLKKTNNIMEAYVPLIE</sequence>
<dbReference type="InterPro" id="IPR039417">
    <property type="entry name" value="Peptidase_C1A_papain-like"/>
</dbReference>
<proteinExistence type="inferred from homology"/>
<gene>
    <name evidence="12" type="ORF">AK88_04249</name>
</gene>
<dbReference type="OMA" id="CIYEYAN"/>
<dbReference type="PANTHER" id="PTHR12411">
    <property type="entry name" value="CYSTEINE PROTEASE FAMILY C1-RELATED"/>
    <property type="match status" value="1"/>
</dbReference>
<dbReference type="GO" id="GO:0016020">
    <property type="term" value="C:membrane"/>
    <property type="evidence" value="ECO:0007669"/>
    <property type="project" value="UniProtKB-SubCell"/>
</dbReference>
<name>A0A0D9QK95_PLAFR</name>
<evidence type="ECO:0000256" key="1">
    <source>
        <dbReference type="ARBA" id="ARBA00004606"/>
    </source>
</evidence>
<keyword evidence="3" id="KW-0812">Transmembrane</keyword>
<dbReference type="SUPFAM" id="SSF54001">
    <property type="entry name" value="Cysteine proteinases"/>
    <property type="match status" value="1"/>
</dbReference>
<dbReference type="InterPro" id="IPR013201">
    <property type="entry name" value="Prot_inhib_I29"/>
</dbReference>
<dbReference type="CDD" id="cd02248">
    <property type="entry name" value="Peptidase_C1A"/>
    <property type="match status" value="1"/>
</dbReference>
<keyword evidence="7" id="KW-0865">Zymogen</keyword>
<evidence type="ECO:0000256" key="6">
    <source>
        <dbReference type="ARBA" id="ARBA00023136"/>
    </source>
</evidence>
<keyword evidence="8" id="KW-1015">Disulfide bond</keyword>
<keyword evidence="6" id="KW-0472">Membrane</keyword>
<protein>
    <recommendedName>
        <fullName evidence="14">Cysteine proteinase</fullName>
    </recommendedName>
</protein>
<evidence type="ECO:0000256" key="4">
    <source>
        <dbReference type="ARBA" id="ARBA00022968"/>
    </source>
</evidence>
<feature type="domain" description="Peptidase C1A papain C-terminal" evidence="10">
    <location>
        <begin position="203"/>
        <end position="423"/>
    </location>
</feature>
<dbReference type="Gene3D" id="1.10.287.2250">
    <property type="match status" value="1"/>
</dbReference>
<dbReference type="Gene3D" id="3.90.70.10">
    <property type="entry name" value="Cysteine proteinases"/>
    <property type="match status" value="1"/>
</dbReference>
<evidence type="ECO:0000256" key="8">
    <source>
        <dbReference type="ARBA" id="ARBA00023157"/>
    </source>
</evidence>
<comment type="subcellular location">
    <subcellularLocation>
        <location evidence="1">Membrane</location>
        <topology evidence="1">Single-pass type II membrane protein</topology>
    </subcellularLocation>
</comment>
<keyword evidence="9" id="KW-0325">Glycoprotein</keyword>
<dbReference type="Pfam" id="PF08246">
    <property type="entry name" value="Inhibitor_I29"/>
    <property type="match status" value="1"/>
</dbReference>
<evidence type="ECO:0000259" key="10">
    <source>
        <dbReference type="SMART" id="SM00645"/>
    </source>
</evidence>
<dbReference type="PRINTS" id="PR00705">
    <property type="entry name" value="PAPAIN"/>
</dbReference>
<comment type="similarity">
    <text evidence="2">Belongs to the peptidase C1 family.</text>
</comment>
<evidence type="ECO:0000256" key="9">
    <source>
        <dbReference type="ARBA" id="ARBA00023180"/>
    </source>
</evidence>
<reference evidence="12 13" key="1">
    <citation type="submission" date="2014-03" db="EMBL/GenBank/DDBJ databases">
        <title>The Genome Sequence of Plasmodium fragile nilgiri.</title>
        <authorList>
            <consortium name="The Broad Institute Genomics Platform"/>
            <consortium name="The Broad Institute Genome Sequencing Center for Infectious Disease"/>
            <person name="Neafsey D."/>
            <person name="Duraisingh M."/>
            <person name="Young S.K."/>
            <person name="Zeng Q."/>
            <person name="Gargeya S."/>
            <person name="Abouelleil A."/>
            <person name="Alvarado L."/>
            <person name="Chapman S.B."/>
            <person name="Gainer-Dewar J."/>
            <person name="Goldberg J."/>
            <person name="Griggs A."/>
            <person name="Gujja S."/>
            <person name="Hansen M."/>
            <person name="Howarth C."/>
            <person name="Imamovic A."/>
            <person name="Larimer J."/>
            <person name="Pearson M."/>
            <person name="Poon T.W."/>
            <person name="Priest M."/>
            <person name="Roberts A."/>
            <person name="Saif S."/>
            <person name="Shea T."/>
            <person name="Sykes S."/>
            <person name="Wortman J."/>
            <person name="Nusbaum C."/>
            <person name="Birren B."/>
        </authorList>
    </citation>
    <scope>NUCLEOTIDE SEQUENCE [LARGE SCALE GENOMIC DNA]</scope>
    <source>
        <strain evidence="13">nilgiri</strain>
    </source>
</reference>
<dbReference type="VEuPathDB" id="PlasmoDB:AK88_04249"/>
<dbReference type="InterPro" id="IPR000169">
    <property type="entry name" value="Pept_cys_AS"/>
</dbReference>
<dbReference type="OrthoDB" id="190265at2759"/>
<evidence type="ECO:0000256" key="3">
    <source>
        <dbReference type="ARBA" id="ARBA00022692"/>
    </source>
</evidence>
<dbReference type="GeneID" id="24269563"/>
<evidence type="ECO:0000313" key="12">
    <source>
        <dbReference type="EMBL" id="KJP86126.1"/>
    </source>
</evidence>
<dbReference type="InterPro" id="IPR038765">
    <property type="entry name" value="Papain-like_cys_pep_sf"/>
</dbReference>
<evidence type="ECO:0000313" key="13">
    <source>
        <dbReference type="Proteomes" id="UP000054561"/>
    </source>
</evidence>
<dbReference type="SMART" id="SM00848">
    <property type="entry name" value="Inhibitor_I29"/>
    <property type="match status" value="1"/>
</dbReference>
<dbReference type="Proteomes" id="UP000054561">
    <property type="component" value="Unassembled WGS sequence"/>
</dbReference>
<organism evidence="12 13">
    <name type="scientific">Plasmodium fragile</name>
    <dbReference type="NCBI Taxonomy" id="5857"/>
    <lineage>
        <taxon>Eukaryota</taxon>
        <taxon>Sar</taxon>
        <taxon>Alveolata</taxon>
        <taxon>Apicomplexa</taxon>
        <taxon>Aconoidasida</taxon>
        <taxon>Haemosporida</taxon>
        <taxon>Plasmodiidae</taxon>
        <taxon>Plasmodium</taxon>
        <taxon>Plasmodium (Plasmodium)</taxon>
    </lineage>
</organism>
<evidence type="ECO:0000256" key="5">
    <source>
        <dbReference type="ARBA" id="ARBA00022989"/>
    </source>
</evidence>
<dbReference type="InterPro" id="IPR013128">
    <property type="entry name" value="Peptidase_C1A"/>
</dbReference>
<dbReference type="Pfam" id="PF00112">
    <property type="entry name" value="Peptidase_C1"/>
    <property type="match status" value="1"/>
</dbReference>
<evidence type="ECO:0000256" key="7">
    <source>
        <dbReference type="ARBA" id="ARBA00023145"/>
    </source>
</evidence>